<dbReference type="AlphaFoldDB" id="A0A8S9Y4B9"/>
<evidence type="ECO:0000313" key="2">
    <source>
        <dbReference type="Proteomes" id="UP000466442"/>
    </source>
</evidence>
<keyword evidence="2" id="KW-1185">Reference proteome</keyword>
<name>A0A8S9Y4B9_APOLU</name>
<reference evidence="1" key="1">
    <citation type="journal article" date="2021" name="Mol. Ecol. Resour.">
        <title>Apolygus lucorum genome provides insights into omnivorousness and mesophyll feeding.</title>
        <authorList>
            <person name="Liu Y."/>
            <person name="Liu H."/>
            <person name="Wang H."/>
            <person name="Huang T."/>
            <person name="Liu B."/>
            <person name="Yang B."/>
            <person name="Yin L."/>
            <person name="Li B."/>
            <person name="Zhang Y."/>
            <person name="Zhang S."/>
            <person name="Jiang F."/>
            <person name="Zhang X."/>
            <person name="Ren Y."/>
            <person name="Wang B."/>
            <person name="Wang S."/>
            <person name="Lu Y."/>
            <person name="Wu K."/>
            <person name="Fan W."/>
            <person name="Wang G."/>
        </authorList>
    </citation>
    <scope>NUCLEOTIDE SEQUENCE</scope>
    <source>
        <strain evidence="1">12Hb</strain>
    </source>
</reference>
<sequence>MCFTCKGQERLNTTTEECTILAEEVTKMTEKLDDPCQPGSNWNIIKMREPQTIFYKNRQTQRRFPYGQDLRTTTTYPLKGSTTEYLWVLQMEYYKPSIFGMEDLEH</sequence>
<gene>
    <name evidence="1" type="ORF">GE061_000435</name>
</gene>
<protein>
    <submittedName>
        <fullName evidence="1">Uncharacterized protein</fullName>
    </submittedName>
</protein>
<comment type="caution">
    <text evidence="1">The sequence shown here is derived from an EMBL/GenBank/DDBJ whole genome shotgun (WGS) entry which is preliminary data.</text>
</comment>
<organism evidence="1 2">
    <name type="scientific">Apolygus lucorum</name>
    <name type="common">Small green plant bug</name>
    <name type="synonym">Lygocoris lucorum</name>
    <dbReference type="NCBI Taxonomy" id="248454"/>
    <lineage>
        <taxon>Eukaryota</taxon>
        <taxon>Metazoa</taxon>
        <taxon>Ecdysozoa</taxon>
        <taxon>Arthropoda</taxon>
        <taxon>Hexapoda</taxon>
        <taxon>Insecta</taxon>
        <taxon>Pterygota</taxon>
        <taxon>Neoptera</taxon>
        <taxon>Paraneoptera</taxon>
        <taxon>Hemiptera</taxon>
        <taxon>Heteroptera</taxon>
        <taxon>Panheteroptera</taxon>
        <taxon>Cimicomorpha</taxon>
        <taxon>Miridae</taxon>
        <taxon>Mirini</taxon>
        <taxon>Apolygus</taxon>
    </lineage>
</organism>
<dbReference type="EMBL" id="WIXP02000001">
    <property type="protein sequence ID" value="KAF6216097.1"/>
    <property type="molecule type" value="Genomic_DNA"/>
</dbReference>
<dbReference type="Proteomes" id="UP000466442">
    <property type="component" value="Linkage Group LG1"/>
</dbReference>
<evidence type="ECO:0000313" key="1">
    <source>
        <dbReference type="EMBL" id="KAF6216097.1"/>
    </source>
</evidence>
<proteinExistence type="predicted"/>
<accession>A0A8S9Y4B9</accession>